<dbReference type="InterPro" id="IPR016064">
    <property type="entry name" value="NAD/diacylglycerol_kinase_sf"/>
</dbReference>
<dbReference type="Pfam" id="PF00781">
    <property type="entry name" value="DAGK_cat"/>
    <property type="match status" value="1"/>
</dbReference>
<dbReference type="SUPFAM" id="SSF111331">
    <property type="entry name" value="NAD kinase/diacylglycerol kinase-like"/>
    <property type="match status" value="1"/>
</dbReference>
<dbReference type="Gene3D" id="3.40.50.10330">
    <property type="entry name" value="Probable inorganic polyphosphate/atp-NAD kinase, domain 1"/>
    <property type="match status" value="1"/>
</dbReference>
<gene>
    <name evidence="3" type="ORF">B4O97_02090</name>
</gene>
<evidence type="ECO:0000313" key="3">
    <source>
        <dbReference type="EMBL" id="ORC37815.1"/>
    </source>
</evidence>
<comment type="caution">
    <text evidence="3">The sequence shown here is derived from an EMBL/GenBank/DDBJ whole genome shotgun (WGS) entry which is preliminary data.</text>
</comment>
<dbReference type="EMBL" id="MWQY01000002">
    <property type="protein sequence ID" value="ORC37815.1"/>
    <property type="molecule type" value="Genomic_DNA"/>
</dbReference>
<dbReference type="Pfam" id="PF19279">
    <property type="entry name" value="YegS_C"/>
    <property type="match status" value="1"/>
</dbReference>
<dbReference type="InterPro" id="IPR001206">
    <property type="entry name" value="Diacylglycerol_kinase_cat_dom"/>
</dbReference>
<proteinExistence type="predicted"/>
<name>A0A1Y1S1Z7_9SPIO</name>
<organism evidence="3 4">
    <name type="scientific">Marispirochaeta aestuarii</name>
    <dbReference type="NCBI Taxonomy" id="1963862"/>
    <lineage>
        <taxon>Bacteria</taxon>
        <taxon>Pseudomonadati</taxon>
        <taxon>Spirochaetota</taxon>
        <taxon>Spirochaetia</taxon>
        <taxon>Spirochaetales</taxon>
        <taxon>Spirochaetaceae</taxon>
        <taxon>Marispirochaeta</taxon>
    </lineage>
</organism>
<dbReference type="Gene3D" id="2.60.200.40">
    <property type="match status" value="1"/>
</dbReference>
<accession>A0A1Y1S1Z7</accession>
<evidence type="ECO:0000259" key="1">
    <source>
        <dbReference type="Pfam" id="PF00781"/>
    </source>
</evidence>
<dbReference type="OrthoDB" id="142078at2"/>
<protein>
    <submittedName>
        <fullName evidence="3">Uncharacterized protein</fullName>
    </submittedName>
</protein>
<sequence length="354" mass="41080">MQAFKNAVFLINPNRFPGYARKLKKILRIYKASHIVECRRPEDFRREVEAFAAGEKRFLLIWGGDGTANLAINAYMSAHRRISTTSKALGFLRGGSGNGIQDSYEVPVSIRAQIRSYLEGMEREYIQPVDLIRADDGKASLYCQLLGIGLDARVLEYREGAGRGRPGMMNYIAASLQSWYRDFSLLQDTKILEMEDGKYAFKGPRSNAEFPFKHFTRETRSPLIEIATRPYYAKMFKIAPDVVCNSGFMDIYSFNFIHRREILSNIFDIWNGWHRRINRQRAKRDRPVIERYEVRQVKLMKREPFAYHADGELRRCDNPAVEGRYTLHCSIVPSAVNFLVPGSFYRKFHPFEDL</sequence>
<evidence type="ECO:0000259" key="2">
    <source>
        <dbReference type="Pfam" id="PF19279"/>
    </source>
</evidence>
<feature type="domain" description="DAGKc" evidence="1">
    <location>
        <begin position="17"/>
        <end position="124"/>
    </location>
</feature>
<dbReference type="InterPro" id="IPR045540">
    <property type="entry name" value="YegS/DAGK_C"/>
</dbReference>
<keyword evidence="4" id="KW-1185">Reference proteome</keyword>
<evidence type="ECO:0000313" key="4">
    <source>
        <dbReference type="Proteomes" id="UP000192343"/>
    </source>
</evidence>
<dbReference type="InterPro" id="IPR017438">
    <property type="entry name" value="ATP-NAD_kinase_N"/>
</dbReference>
<dbReference type="STRING" id="1963862.B4O97_02090"/>
<dbReference type="AlphaFoldDB" id="A0A1Y1S1Z7"/>
<dbReference type="Proteomes" id="UP000192343">
    <property type="component" value="Unassembled WGS sequence"/>
</dbReference>
<dbReference type="RefSeq" id="WP_083047843.1">
    <property type="nucleotide sequence ID" value="NZ_MWQY01000002.1"/>
</dbReference>
<feature type="domain" description="YegS/DAGK C-terminal" evidence="2">
    <location>
        <begin position="149"/>
        <end position="338"/>
    </location>
</feature>
<reference evidence="3 4" key="1">
    <citation type="submission" date="2017-03" db="EMBL/GenBank/DDBJ databases">
        <title>Draft Genome sequence of Marispirochaeta sp. strain JC444.</title>
        <authorList>
            <person name="Shivani Y."/>
            <person name="Subhash Y."/>
            <person name="Sasikala C."/>
            <person name="Ramana C."/>
        </authorList>
    </citation>
    <scope>NUCLEOTIDE SEQUENCE [LARGE SCALE GENOMIC DNA]</scope>
    <source>
        <strain evidence="3 4">JC444</strain>
    </source>
</reference>
<dbReference type="GO" id="GO:0016301">
    <property type="term" value="F:kinase activity"/>
    <property type="evidence" value="ECO:0007669"/>
    <property type="project" value="InterPro"/>
</dbReference>